<keyword evidence="4" id="KW-1185">Reference proteome</keyword>
<keyword evidence="1" id="KW-0732">Signal</keyword>
<evidence type="ECO:0000313" key="2">
    <source>
        <dbReference type="EMBL" id="SBT19151.1"/>
    </source>
</evidence>
<dbReference type="EMBL" id="FLRA01000026">
    <property type="protein sequence ID" value="SBT19151.1"/>
    <property type="molecule type" value="Genomic_DNA"/>
</dbReference>
<dbReference type="RefSeq" id="WP_067038403.1">
    <property type="nucleotide sequence ID" value="NZ_FLRA01000026.1"/>
</dbReference>
<protein>
    <submittedName>
        <fullName evidence="2">Autoinducer 2-binding periplasmic protein LuxP</fullName>
    </submittedName>
</protein>
<reference evidence="3 4" key="1">
    <citation type="submission" date="2016-06" db="EMBL/GenBank/DDBJ databases">
        <authorList>
            <person name="Rodrigo-Torres L."/>
            <person name="Arahal D.R."/>
        </authorList>
    </citation>
    <scope>NUCLEOTIDE SEQUENCE [LARGE SCALE GENOMIC DNA]</scope>
    <source>
        <strain evidence="3 4">CECT 5116</strain>
    </source>
</reference>
<dbReference type="Proteomes" id="UP000092871">
    <property type="component" value="Unassembled WGS sequence"/>
</dbReference>
<dbReference type="Gene3D" id="3.40.50.2300">
    <property type="match status" value="1"/>
</dbReference>
<dbReference type="AlphaFoldDB" id="A0A1C3JV85"/>
<dbReference type="SUPFAM" id="SSF53822">
    <property type="entry name" value="Periplasmic binding protein-like I"/>
    <property type="match status" value="1"/>
</dbReference>
<dbReference type="EMBL" id="FLRB01000030">
    <property type="protein sequence ID" value="SBT22743.1"/>
    <property type="molecule type" value="Genomic_DNA"/>
</dbReference>
<accession>A0A1C3JV85</accession>
<feature type="signal peptide" evidence="1">
    <location>
        <begin position="1"/>
        <end position="20"/>
    </location>
</feature>
<organism evidence="2 5">
    <name type="scientific">Marinomonas gallaica</name>
    <dbReference type="NCBI Taxonomy" id="1806667"/>
    <lineage>
        <taxon>Bacteria</taxon>
        <taxon>Pseudomonadati</taxon>
        <taxon>Pseudomonadota</taxon>
        <taxon>Gammaproteobacteria</taxon>
        <taxon>Oceanospirillales</taxon>
        <taxon>Oceanospirillaceae</taxon>
        <taxon>Marinomonas</taxon>
    </lineage>
</organism>
<dbReference type="InterPro" id="IPR028082">
    <property type="entry name" value="Peripla_BP_I"/>
</dbReference>
<proteinExistence type="predicted"/>
<feature type="chain" id="PRO_5008677122" evidence="1">
    <location>
        <begin position="21"/>
        <end position="136"/>
    </location>
</feature>
<evidence type="ECO:0000256" key="1">
    <source>
        <dbReference type="SAM" id="SignalP"/>
    </source>
</evidence>
<name>A0A1C3JV85_9GAMM</name>
<sequence length="136" mass="15207">MSLFVKSVFTVALVPSVAFAIGMSNPDQDNPNLNYWLADEVNDAKTAEDFQTIVSSKPQVISAPLSKPTRIALIYPSADLSDFWVRNYKALTARLSALHIDYVIDELSSRQIEHALQTRYIDEVLGNIRTSKTIFS</sequence>
<evidence type="ECO:0000313" key="3">
    <source>
        <dbReference type="EMBL" id="SBT22743.1"/>
    </source>
</evidence>
<dbReference type="Proteomes" id="UP000092840">
    <property type="component" value="Unassembled WGS sequence"/>
</dbReference>
<reference evidence="2 5" key="2">
    <citation type="submission" date="2016-06" db="EMBL/GenBank/DDBJ databases">
        <authorList>
            <person name="Kjaerup R.B."/>
            <person name="Dalgaard T.S."/>
            <person name="Juul-Madsen H.R."/>
        </authorList>
    </citation>
    <scope>NUCLEOTIDE SEQUENCE [LARGE SCALE GENOMIC DNA]</scope>
    <source>
        <strain evidence="2 5">CECT 5115</strain>
    </source>
</reference>
<evidence type="ECO:0000313" key="5">
    <source>
        <dbReference type="Proteomes" id="UP000092871"/>
    </source>
</evidence>
<evidence type="ECO:0000313" key="4">
    <source>
        <dbReference type="Proteomes" id="UP000092840"/>
    </source>
</evidence>
<gene>
    <name evidence="2" type="primary">luxP_2</name>
    <name evidence="2" type="ORF">MGA5115_03312</name>
    <name evidence="3" type="ORF">MGA5116_03368</name>
</gene>